<name>A0A9P7AUN2_9HELO</name>
<dbReference type="OrthoDB" id="3531381at2759"/>
<dbReference type="AlphaFoldDB" id="A0A9P7AUN2"/>
<proteinExistence type="predicted"/>
<protein>
    <submittedName>
        <fullName evidence="2">Uncharacterized protein</fullName>
    </submittedName>
</protein>
<feature type="compositionally biased region" description="Polar residues" evidence="1">
    <location>
        <begin position="20"/>
        <end position="32"/>
    </location>
</feature>
<feature type="region of interest" description="Disordered" evidence="1">
    <location>
        <begin position="125"/>
        <end position="174"/>
    </location>
</feature>
<sequence>MEQPTIIRKPLPSKQRNSRKSTMPGTFPMSHTMTSQVNLPLSETCDRYTMPSVHEDESVIEEMQHLNAMERPKIIRKPLPSKQSKARQSTMPREYPICPPTSRKLTAKGWGDEWTRFVKDISKTSLTSTDSSASVSPSSSCSSISDHSSSTSVTKRSRTVTPSSSISNLSKRSPLSTMRSIEFPDVPIPTELRYLPPVIAPPHEWNVSKTPSLAQLLPVSGTNDPPPRPFRKYASMRTMKPVPMLPPEFAPRFRRTTLDVRIPGPFTDYYHPSLEDRMVLEEHARMMEMESNVRIQGAQTNNGLVRLPSGEFEKHYTPNTLDSRTRYRQQHKAQPSDHTPQSMDNDSNSVVSTKAVKIEQVKHSTSSSSVRGDGRNLGHLRPLTISNVSPEWGMIWDEEMGSV</sequence>
<dbReference type="EMBL" id="VNKQ01000015">
    <property type="protein sequence ID" value="KAG0646591.1"/>
    <property type="molecule type" value="Genomic_DNA"/>
</dbReference>
<accession>A0A9P7AUN2</accession>
<keyword evidence="3" id="KW-1185">Reference proteome</keyword>
<feature type="region of interest" description="Disordered" evidence="1">
    <location>
        <begin position="304"/>
        <end position="377"/>
    </location>
</feature>
<feature type="region of interest" description="Disordered" evidence="1">
    <location>
        <begin position="1"/>
        <end position="32"/>
    </location>
</feature>
<gene>
    <name evidence="2" type="ORF">D0Z07_7373</name>
</gene>
<evidence type="ECO:0000313" key="2">
    <source>
        <dbReference type="EMBL" id="KAG0646591.1"/>
    </source>
</evidence>
<feature type="compositionally biased region" description="Low complexity" evidence="1">
    <location>
        <begin position="125"/>
        <end position="165"/>
    </location>
</feature>
<feature type="region of interest" description="Disordered" evidence="1">
    <location>
        <begin position="75"/>
        <end position="100"/>
    </location>
</feature>
<reference evidence="2" key="1">
    <citation type="submission" date="2019-07" db="EMBL/GenBank/DDBJ databases">
        <title>Hyphodiscus hymeniophilus genome sequencing and assembly.</title>
        <authorList>
            <person name="Kramer G."/>
            <person name="Nodwell J."/>
        </authorList>
    </citation>
    <scope>NUCLEOTIDE SEQUENCE</scope>
    <source>
        <strain evidence="2">ATCC 34498</strain>
    </source>
</reference>
<feature type="compositionally biased region" description="Polar residues" evidence="1">
    <location>
        <begin position="81"/>
        <end position="91"/>
    </location>
</feature>
<organism evidence="2 3">
    <name type="scientific">Hyphodiscus hymeniophilus</name>
    <dbReference type="NCBI Taxonomy" id="353542"/>
    <lineage>
        <taxon>Eukaryota</taxon>
        <taxon>Fungi</taxon>
        <taxon>Dikarya</taxon>
        <taxon>Ascomycota</taxon>
        <taxon>Pezizomycotina</taxon>
        <taxon>Leotiomycetes</taxon>
        <taxon>Helotiales</taxon>
        <taxon>Hyphodiscaceae</taxon>
        <taxon>Hyphodiscus</taxon>
    </lineage>
</organism>
<evidence type="ECO:0000313" key="3">
    <source>
        <dbReference type="Proteomes" id="UP000785200"/>
    </source>
</evidence>
<feature type="compositionally biased region" description="Polar residues" evidence="1">
    <location>
        <begin position="332"/>
        <end position="352"/>
    </location>
</feature>
<dbReference type="Proteomes" id="UP000785200">
    <property type="component" value="Unassembled WGS sequence"/>
</dbReference>
<evidence type="ECO:0000256" key="1">
    <source>
        <dbReference type="SAM" id="MobiDB-lite"/>
    </source>
</evidence>
<comment type="caution">
    <text evidence="2">The sequence shown here is derived from an EMBL/GenBank/DDBJ whole genome shotgun (WGS) entry which is preliminary data.</text>
</comment>